<feature type="region of interest" description="Disordered" evidence="1">
    <location>
        <begin position="129"/>
        <end position="161"/>
    </location>
</feature>
<gene>
    <name evidence="2" type="ORF">PAPOLLO_LOCUS13722</name>
</gene>
<sequence>MATRKDLMISKTKQEQLKNKFTDIETSFSANILYCNEEFLPLSIISDDSHIGIQEDPFDPDDSKDTDYVPEEDINSTKSDETISIANNVNLLPKKNLVLSNIVNLKINIINDKDIEHYLAQLEDGCLSEDGVEAEDSEDDDPPNPHYTRDELLSLYDNNGD</sequence>
<name>A0A8S3X5P1_PARAO</name>
<keyword evidence="3" id="KW-1185">Reference proteome</keyword>
<accession>A0A8S3X5P1</accession>
<feature type="compositionally biased region" description="Acidic residues" evidence="1">
    <location>
        <begin position="129"/>
        <end position="142"/>
    </location>
</feature>
<dbReference type="AlphaFoldDB" id="A0A8S3X5P1"/>
<comment type="caution">
    <text evidence="2">The sequence shown here is derived from an EMBL/GenBank/DDBJ whole genome shotgun (WGS) entry which is preliminary data.</text>
</comment>
<protein>
    <submittedName>
        <fullName evidence="2">(apollo) hypothetical protein</fullName>
    </submittedName>
</protein>
<proteinExistence type="predicted"/>
<organism evidence="2 3">
    <name type="scientific">Parnassius apollo</name>
    <name type="common">Apollo butterfly</name>
    <name type="synonym">Papilio apollo</name>
    <dbReference type="NCBI Taxonomy" id="110799"/>
    <lineage>
        <taxon>Eukaryota</taxon>
        <taxon>Metazoa</taxon>
        <taxon>Ecdysozoa</taxon>
        <taxon>Arthropoda</taxon>
        <taxon>Hexapoda</taxon>
        <taxon>Insecta</taxon>
        <taxon>Pterygota</taxon>
        <taxon>Neoptera</taxon>
        <taxon>Endopterygota</taxon>
        <taxon>Lepidoptera</taxon>
        <taxon>Glossata</taxon>
        <taxon>Ditrysia</taxon>
        <taxon>Papilionoidea</taxon>
        <taxon>Papilionidae</taxon>
        <taxon>Parnassiinae</taxon>
        <taxon>Parnassini</taxon>
        <taxon>Parnassius</taxon>
        <taxon>Parnassius</taxon>
    </lineage>
</organism>
<evidence type="ECO:0000313" key="2">
    <source>
        <dbReference type="EMBL" id="CAG5000438.1"/>
    </source>
</evidence>
<dbReference type="OrthoDB" id="122438at2759"/>
<reference evidence="2" key="1">
    <citation type="submission" date="2021-04" db="EMBL/GenBank/DDBJ databases">
        <authorList>
            <person name="Tunstrom K."/>
        </authorList>
    </citation>
    <scope>NUCLEOTIDE SEQUENCE</scope>
</reference>
<dbReference type="EMBL" id="CAJQZP010000945">
    <property type="protein sequence ID" value="CAG5000438.1"/>
    <property type="molecule type" value="Genomic_DNA"/>
</dbReference>
<dbReference type="Proteomes" id="UP000691718">
    <property type="component" value="Unassembled WGS sequence"/>
</dbReference>
<evidence type="ECO:0000313" key="3">
    <source>
        <dbReference type="Proteomes" id="UP000691718"/>
    </source>
</evidence>
<evidence type="ECO:0000256" key="1">
    <source>
        <dbReference type="SAM" id="MobiDB-lite"/>
    </source>
</evidence>